<dbReference type="EMBL" id="KQ244536">
    <property type="protein sequence ID" value="KNC74305.1"/>
    <property type="molecule type" value="Genomic_DNA"/>
</dbReference>
<protein>
    <submittedName>
        <fullName evidence="2">Uncharacterized protein</fullName>
    </submittedName>
</protein>
<reference evidence="2 3" key="1">
    <citation type="submission" date="2011-02" db="EMBL/GenBank/DDBJ databases">
        <title>The Genome Sequence of Sphaeroforma arctica JP610.</title>
        <authorList>
            <consortium name="The Broad Institute Genome Sequencing Platform"/>
            <person name="Russ C."/>
            <person name="Cuomo C."/>
            <person name="Young S.K."/>
            <person name="Zeng Q."/>
            <person name="Gargeya S."/>
            <person name="Alvarado L."/>
            <person name="Berlin A."/>
            <person name="Chapman S.B."/>
            <person name="Chen Z."/>
            <person name="Freedman E."/>
            <person name="Gellesch M."/>
            <person name="Goldberg J."/>
            <person name="Griggs A."/>
            <person name="Gujja S."/>
            <person name="Heilman E."/>
            <person name="Heiman D."/>
            <person name="Howarth C."/>
            <person name="Mehta T."/>
            <person name="Neiman D."/>
            <person name="Pearson M."/>
            <person name="Roberts A."/>
            <person name="Saif S."/>
            <person name="Shea T."/>
            <person name="Shenoy N."/>
            <person name="Sisk P."/>
            <person name="Stolte C."/>
            <person name="Sykes S."/>
            <person name="White J."/>
            <person name="Yandava C."/>
            <person name="Burger G."/>
            <person name="Gray M.W."/>
            <person name="Holland P.W.H."/>
            <person name="King N."/>
            <person name="Lang F.B.F."/>
            <person name="Roger A.J."/>
            <person name="Ruiz-Trillo I."/>
            <person name="Haas B."/>
            <person name="Nusbaum C."/>
            <person name="Birren B."/>
        </authorList>
    </citation>
    <scope>NUCLEOTIDE SEQUENCE [LARGE SCALE GENOMIC DNA]</scope>
    <source>
        <strain evidence="2 3">JP610</strain>
    </source>
</reference>
<accession>A0A0L0FC21</accession>
<evidence type="ECO:0000313" key="2">
    <source>
        <dbReference type="EMBL" id="KNC74305.1"/>
    </source>
</evidence>
<organism evidence="2 3">
    <name type="scientific">Sphaeroforma arctica JP610</name>
    <dbReference type="NCBI Taxonomy" id="667725"/>
    <lineage>
        <taxon>Eukaryota</taxon>
        <taxon>Ichthyosporea</taxon>
        <taxon>Ichthyophonida</taxon>
        <taxon>Sphaeroforma</taxon>
    </lineage>
</organism>
<dbReference type="Proteomes" id="UP000054560">
    <property type="component" value="Unassembled WGS sequence"/>
</dbReference>
<keyword evidence="3" id="KW-1185">Reference proteome</keyword>
<evidence type="ECO:0000313" key="3">
    <source>
        <dbReference type="Proteomes" id="UP000054560"/>
    </source>
</evidence>
<dbReference type="AlphaFoldDB" id="A0A0L0FC21"/>
<dbReference type="GeneID" id="25913649"/>
<name>A0A0L0FC21_9EUKA</name>
<feature type="region of interest" description="Disordered" evidence="1">
    <location>
        <begin position="1"/>
        <end position="71"/>
    </location>
</feature>
<proteinExistence type="predicted"/>
<sequence length="71" mass="7960">MLAKANMELGKDGEDVSIENVDEDQPHVQMSFSITENQDSDDDEVDDQNNTEQSPVSLSPQRKVKPVIEEL</sequence>
<evidence type="ECO:0000256" key="1">
    <source>
        <dbReference type="SAM" id="MobiDB-lite"/>
    </source>
</evidence>
<dbReference type="RefSeq" id="XP_014148207.1">
    <property type="nucleotide sequence ID" value="XM_014292732.1"/>
</dbReference>
<feature type="compositionally biased region" description="Acidic residues" evidence="1">
    <location>
        <begin position="38"/>
        <end position="49"/>
    </location>
</feature>
<gene>
    <name evidence="2" type="ORF">SARC_13145</name>
</gene>